<dbReference type="Gene3D" id="3.60.10.10">
    <property type="entry name" value="Endonuclease/exonuclease/phosphatase"/>
    <property type="match status" value="1"/>
</dbReference>
<dbReference type="PANTHER" id="PTHR33710:SF71">
    <property type="entry name" value="ENDONUCLEASE_EXONUCLEASE_PHOSPHATASE DOMAIN-CONTAINING PROTEIN"/>
    <property type="match status" value="1"/>
</dbReference>
<keyword evidence="1" id="KW-1185">Reference proteome</keyword>
<protein>
    <submittedName>
        <fullName evidence="2">Uncharacterized protein</fullName>
    </submittedName>
</protein>
<dbReference type="GeneID" id="140014208"/>
<sequence>MNDILSNGEKWGGVRRPEESFKVFREFVENNQLIDIGFEKVPWTYSNPRDKEGEVKERLNRVLCSTEWRSEDDKAKCIHIQNEASDHCMLWLDTEPRGKGWKKRFYFDKNWLNFGEVGDIVANAWGKQQMDLDYTNCSI</sequence>
<accession>A0ABM4VMH6</accession>
<dbReference type="SUPFAM" id="SSF56219">
    <property type="entry name" value="DNase I-like"/>
    <property type="match status" value="1"/>
</dbReference>
<dbReference type="InterPro" id="IPR036691">
    <property type="entry name" value="Endo/exonu/phosph_ase_sf"/>
</dbReference>
<proteinExistence type="predicted"/>
<reference evidence="2" key="1">
    <citation type="submission" date="2025-08" db="UniProtKB">
        <authorList>
            <consortium name="RefSeq"/>
        </authorList>
    </citation>
    <scope>IDENTIFICATION</scope>
    <source>
        <tissue evidence="2">Leaves</tissue>
    </source>
</reference>
<organism evidence="1 2">
    <name type="scientific">Coffea arabica</name>
    <name type="common">Arabian coffee</name>
    <dbReference type="NCBI Taxonomy" id="13443"/>
    <lineage>
        <taxon>Eukaryota</taxon>
        <taxon>Viridiplantae</taxon>
        <taxon>Streptophyta</taxon>
        <taxon>Embryophyta</taxon>
        <taxon>Tracheophyta</taxon>
        <taxon>Spermatophyta</taxon>
        <taxon>Magnoliopsida</taxon>
        <taxon>eudicotyledons</taxon>
        <taxon>Gunneridae</taxon>
        <taxon>Pentapetalae</taxon>
        <taxon>asterids</taxon>
        <taxon>lamiids</taxon>
        <taxon>Gentianales</taxon>
        <taxon>Rubiaceae</taxon>
        <taxon>Ixoroideae</taxon>
        <taxon>Gardenieae complex</taxon>
        <taxon>Bertiereae - Coffeeae clade</taxon>
        <taxon>Coffeeae</taxon>
        <taxon>Coffea</taxon>
    </lineage>
</organism>
<dbReference type="RefSeq" id="XP_071920734.1">
    <property type="nucleotide sequence ID" value="XM_072064633.1"/>
</dbReference>
<dbReference type="PANTHER" id="PTHR33710">
    <property type="entry name" value="BNAC02G09200D PROTEIN"/>
    <property type="match status" value="1"/>
</dbReference>
<dbReference type="Proteomes" id="UP001652660">
    <property type="component" value="Chromosome 9c"/>
</dbReference>
<evidence type="ECO:0000313" key="1">
    <source>
        <dbReference type="Proteomes" id="UP001652660"/>
    </source>
</evidence>
<gene>
    <name evidence="2" type="primary">LOC140014208</name>
</gene>
<name>A0ABM4VMH6_COFAR</name>
<evidence type="ECO:0000313" key="2">
    <source>
        <dbReference type="RefSeq" id="XP_071920734.1"/>
    </source>
</evidence>